<evidence type="ECO:0000256" key="3">
    <source>
        <dbReference type="ARBA" id="ARBA00022679"/>
    </source>
</evidence>
<gene>
    <name evidence="9" type="ORF">D0Z07_7267</name>
</gene>
<feature type="compositionally biased region" description="Basic and acidic residues" evidence="7">
    <location>
        <begin position="298"/>
        <end position="318"/>
    </location>
</feature>
<dbReference type="PANTHER" id="PTHR46077">
    <property type="entry name" value="E3 UBIQUITIN-PROTEIN LIGASE TOPORS"/>
    <property type="match status" value="1"/>
</dbReference>
<keyword evidence="10" id="KW-1185">Reference proteome</keyword>
<dbReference type="PROSITE" id="PS50089">
    <property type="entry name" value="ZF_RING_2"/>
    <property type="match status" value="1"/>
</dbReference>
<dbReference type="GO" id="GO:0061630">
    <property type="term" value="F:ubiquitin protein ligase activity"/>
    <property type="evidence" value="ECO:0007669"/>
    <property type="project" value="UniProtKB-EC"/>
</dbReference>
<dbReference type="GO" id="GO:0006513">
    <property type="term" value="P:protein monoubiquitination"/>
    <property type="evidence" value="ECO:0007669"/>
    <property type="project" value="TreeGrafter"/>
</dbReference>
<protein>
    <recommendedName>
        <fullName evidence="2">RING-type E3 ubiquitin transferase</fullName>
        <ecNumber evidence="2">2.3.2.27</ecNumber>
    </recommendedName>
</protein>
<proteinExistence type="predicted"/>
<evidence type="ECO:0000259" key="8">
    <source>
        <dbReference type="PROSITE" id="PS50089"/>
    </source>
</evidence>
<evidence type="ECO:0000256" key="5">
    <source>
        <dbReference type="ARBA" id="ARBA00023163"/>
    </source>
</evidence>
<dbReference type="InterPro" id="IPR001841">
    <property type="entry name" value="Znf_RING"/>
</dbReference>
<keyword evidence="4" id="KW-0805">Transcription regulation</keyword>
<evidence type="ECO:0000313" key="9">
    <source>
        <dbReference type="EMBL" id="KAG0647281.1"/>
    </source>
</evidence>
<reference evidence="9" key="1">
    <citation type="submission" date="2019-07" db="EMBL/GenBank/DDBJ databases">
        <title>Hyphodiscus hymeniophilus genome sequencing and assembly.</title>
        <authorList>
            <person name="Kramer G."/>
            <person name="Nodwell J."/>
        </authorList>
    </citation>
    <scope>NUCLEOTIDE SEQUENCE</scope>
    <source>
        <strain evidence="9">ATCC 34498</strain>
    </source>
</reference>
<evidence type="ECO:0000313" key="10">
    <source>
        <dbReference type="Proteomes" id="UP000785200"/>
    </source>
</evidence>
<dbReference type="Gene3D" id="3.30.40.10">
    <property type="entry name" value="Zinc/RING finger domain, C3HC4 (zinc finger)"/>
    <property type="match status" value="1"/>
</dbReference>
<comment type="catalytic activity">
    <reaction evidence="1">
        <text>S-ubiquitinyl-[E2 ubiquitin-conjugating enzyme]-L-cysteine + [acceptor protein]-L-lysine = [E2 ubiquitin-conjugating enzyme]-L-cysteine + N(6)-ubiquitinyl-[acceptor protein]-L-lysine.</text>
        <dbReference type="EC" id="2.3.2.27"/>
    </reaction>
</comment>
<dbReference type="EC" id="2.3.2.27" evidence="2"/>
<dbReference type="GO" id="GO:0008270">
    <property type="term" value="F:zinc ion binding"/>
    <property type="evidence" value="ECO:0007669"/>
    <property type="project" value="UniProtKB-KW"/>
</dbReference>
<evidence type="ECO:0000256" key="4">
    <source>
        <dbReference type="ARBA" id="ARBA00023015"/>
    </source>
</evidence>
<keyword evidence="5" id="KW-0804">Transcription</keyword>
<evidence type="ECO:0000256" key="6">
    <source>
        <dbReference type="PROSITE-ProRule" id="PRU00175"/>
    </source>
</evidence>
<feature type="domain" description="RING-type" evidence="8">
    <location>
        <begin position="36"/>
        <end position="76"/>
    </location>
</feature>
<feature type="region of interest" description="Disordered" evidence="7">
    <location>
        <begin position="298"/>
        <end position="350"/>
    </location>
</feature>
<feature type="region of interest" description="Disordered" evidence="7">
    <location>
        <begin position="141"/>
        <end position="160"/>
    </location>
</feature>
<dbReference type="AlphaFoldDB" id="A0A9P7AVF4"/>
<dbReference type="SMART" id="SM00184">
    <property type="entry name" value="RING"/>
    <property type="match status" value="1"/>
</dbReference>
<keyword evidence="6" id="KW-0862">Zinc</keyword>
<evidence type="ECO:0000256" key="7">
    <source>
        <dbReference type="SAM" id="MobiDB-lite"/>
    </source>
</evidence>
<dbReference type="Pfam" id="PF13639">
    <property type="entry name" value="zf-RING_2"/>
    <property type="match status" value="1"/>
</dbReference>
<evidence type="ECO:0000256" key="1">
    <source>
        <dbReference type="ARBA" id="ARBA00000900"/>
    </source>
</evidence>
<dbReference type="InterPro" id="IPR013083">
    <property type="entry name" value="Znf_RING/FYVE/PHD"/>
</dbReference>
<keyword evidence="6" id="KW-0479">Metal-binding</keyword>
<organism evidence="9 10">
    <name type="scientific">Hyphodiscus hymeniophilus</name>
    <dbReference type="NCBI Taxonomy" id="353542"/>
    <lineage>
        <taxon>Eukaryota</taxon>
        <taxon>Fungi</taxon>
        <taxon>Dikarya</taxon>
        <taxon>Ascomycota</taxon>
        <taxon>Pezizomycotina</taxon>
        <taxon>Leotiomycetes</taxon>
        <taxon>Helotiales</taxon>
        <taxon>Hyphodiscaceae</taxon>
        <taxon>Hyphodiscus</taxon>
    </lineage>
</organism>
<sequence>MEEDDLDTRSRVLQTTLAQISSFRQYNDGAEDEECCVICMEAVSDKAVAQPCKHDNFDFLCLVSWFQERSTCPLCQADVKTVQYQFADNGAFKTYEVPKAPQLSGTHGSLSEPGLYFAGRGRPSHTSTRYIPRPRFTLGDEAQRRRSLHTSRSLPTPDEAIQRRRHIYGSKLYSLHVGSNRVSRFREFTTQLFNSDQDLISRARTFMRRELQVFEFLNPNNSPGSSDRRANNAEFLLEYIVAILKTVDIQSSGGQAEDLIQEFLGRDNTRLFLHELRAWLRSPYISLEDWDRHVQYNESGKEHTQSESELGRRDDASRGRYRGPRGTRGSSRSRGDRYTPYQHRRPRLDD</sequence>
<dbReference type="SUPFAM" id="SSF57850">
    <property type="entry name" value="RING/U-box"/>
    <property type="match status" value="1"/>
</dbReference>
<accession>A0A9P7AVF4</accession>
<evidence type="ECO:0000256" key="2">
    <source>
        <dbReference type="ARBA" id="ARBA00012483"/>
    </source>
</evidence>
<dbReference type="GO" id="GO:0000209">
    <property type="term" value="P:protein polyubiquitination"/>
    <property type="evidence" value="ECO:0007669"/>
    <property type="project" value="TreeGrafter"/>
</dbReference>
<dbReference type="OrthoDB" id="444265at2759"/>
<name>A0A9P7AVF4_9HELO</name>
<dbReference type="Proteomes" id="UP000785200">
    <property type="component" value="Unassembled WGS sequence"/>
</dbReference>
<comment type="caution">
    <text evidence="9">The sequence shown here is derived from an EMBL/GenBank/DDBJ whole genome shotgun (WGS) entry which is preliminary data.</text>
</comment>
<keyword evidence="3" id="KW-0808">Transferase</keyword>
<dbReference type="EMBL" id="VNKQ01000013">
    <property type="protein sequence ID" value="KAG0647281.1"/>
    <property type="molecule type" value="Genomic_DNA"/>
</dbReference>
<keyword evidence="6" id="KW-0863">Zinc-finger</keyword>
<dbReference type="PANTHER" id="PTHR46077:SF1">
    <property type="entry name" value="TOP1 BINDING ARGININE_SERINE RICH PROTEIN, E3 UBIQUITIN LIGASE"/>
    <property type="match status" value="1"/>
</dbReference>